<evidence type="ECO:0000256" key="5">
    <source>
        <dbReference type="ARBA" id="ARBA00023002"/>
    </source>
</evidence>
<feature type="domain" description="Acyl-CoA dehydrogenase/oxidase C-terminal" evidence="6">
    <location>
        <begin position="225"/>
        <end position="365"/>
    </location>
</feature>
<dbReference type="InterPro" id="IPR036250">
    <property type="entry name" value="AcylCo_DH-like_C"/>
</dbReference>
<dbReference type="RefSeq" id="WP_229954048.1">
    <property type="nucleotide sequence ID" value="NZ_BAAAEM010000002.1"/>
</dbReference>
<reference evidence="8 9" key="1">
    <citation type="journal article" date="2019" name="Int. J. Syst. Evol. Microbiol.">
        <title>The Global Catalogue of Microorganisms (GCM) 10K type strain sequencing project: providing services to taxonomists for standard genome sequencing and annotation.</title>
        <authorList>
            <consortium name="The Broad Institute Genomics Platform"/>
            <consortium name="The Broad Institute Genome Sequencing Center for Infectious Disease"/>
            <person name="Wu L."/>
            <person name="Ma J."/>
        </authorList>
    </citation>
    <scope>NUCLEOTIDE SEQUENCE [LARGE SCALE GENOMIC DNA]</scope>
    <source>
        <strain evidence="8 9">JCM 14162</strain>
    </source>
</reference>
<evidence type="ECO:0000313" key="8">
    <source>
        <dbReference type="EMBL" id="GAA0466564.1"/>
    </source>
</evidence>
<evidence type="ECO:0000256" key="3">
    <source>
        <dbReference type="ARBA" id="ARBA00022630"/>
    </source>
</evidence>
<evidence type="ECO:0000256" key="4">
    <source>
        <dbReference type="ARBA" id="ARBA00022827"/>
    </source>
</evidence>
<evidence type="ECO:0000259" key="6">
    <source>
        <dbReference type="Pfam" id="PF00441"/>
    </source>
</evidence>
<dbReference type="CDD" id="cd00567">
    <property type="entry name" value="ACAD"/>
    <property type="match status" value="1"/>
</dbReference>
<comment type="cofactor">
    <cofactor evidence="1">
        <name>FAD</name>
        <dbReference type="ChEBI" id="CHEBI:57692"/>
    </cofactor>
</comment>
<dbReference type="SUPFAM" id="SSF47203">
    <property type="entry name" value="Acyl-CoA dehydrogenase C-terminal domain-like"/>
    <property type="match status" value="1"/>
</dbReference>
<dbReference type="SUPFAM" id="SSF56645">
    <property type="entry name" value="Acyl-CoA dehydrogenase NM domain-like"/>
    <property type="match status" value="1"/>
</dbReference>
<dbReference type="Gene3D" id="1.10.540.10">
    <property type="entry name" value="Acyl-CoA dehydrogenase/oxidase, N-terminal domain"/>
    <property type="match status" value="1"/>
</dbReference>
<dbReference type="InterPro" id="IPR013786">
    <property type="entry name" value="AcylCoA_DH/ox_N"/>
</dbReference>
<dbReference type="InterPro" id="IPR009075">
    <property type="entry name" value="AcylCo_DH/oxidase_C"/>
</dbReference>
<protein>
    <submittedName>
        <fullName evidence="8">Acyl-CoA dehydrogenase family protein</fullName>
    </submittedName>
</protein>
<dbReference type="Pfam" id="PF02771">
    <property type="entry name" value="Acyl-CoA_dh_N"/>
    <property type="match status" value="1"/>
</dbReference>
<evidence type="ECO:0000259" key="7">
    <source>
        <dbReference type="Pfam" id="PF02771"/>
    </source>
</evidence>
<keyword evidence="4" id="KW-0274">FAD</keyword>
<dbReference type="InterPro" id="IPR046373">
    <property type="entry name" value="Acyl-CoA_Oxase/DH_mid-dom_sf"/>
</dbReference>
<keyword evidence="9" id="KW-1185">Reference proteome</keyword>
<dbReference type="Gene3D" id="2.40.110.10">
    <property type="entry name" value="Butyryl-CoA Dehydrogenase, subunit A, domain 2"/>
    <property type="match status" value="1"/>
</dbReference>
<gene>
    <name evidence="8" type="ORF">GCM10009096_04050</name>
</gene>
<accession>A0ABN1A3H4</accession>
<dbReference type="InterPro" id="IPR037069">
    <property type="entry name" value="AcylCoA_DH/ox_N_sf"/>
</dbReference>
<dbReference type="InterPro" id="IPR009100">
    <property type="entry name" value="AcylCoA_DH/oxidase_NM_dom_sf"/>
</dbReference>
<keyword evidence="5" id="KW-0560">Oxidoreductase</keyword>
<evidence type="ECO:0000313" key="9">
    <source>
        <dbReference type="Proteomes" id="UP001500713"/>
    </source>
</evidence>
<evidence type="ECO:0000256" key="1">
    <source>
        <dbReference type="ARBA" id="ARBA00001974"/>
    </source>
</evidence>
<dbReference type="Pfam" id="PF00441">
    <property type="entry name" value="Acyl-CoA_dh_1"/>
    <property type="match status" value="1"/>
</dbReference>
<dbReference type="PANTHER" id="PTHR43884">
    <property type="entry name" value="ACYL-COA DEHYDROGENASE"/>
    <property type="match status" value="1"/>
</dbReference>
<comment type="similarity">
    <text evidence="2">Belongs to the acyl-CoA dehydrogenase family.</text>
</comment>
<proteinExistence type="inferred from homology"/>
<name>A0ABN1A3H4_9SPHN</name>
<dbReference type="PANTHER" id="PTHR43884:SF20">
    <property type="entry name" value="ACYL-COA DEHYDROGENASE FADE28"/>
    <property type="match status" value="1"/>
</dbReference>
<feature type="domain" description="Acyl-CoA dehydrogenase/oxidase N-terminal" evidence="7">
    <location>
        <begin position="6"/>
        <end position="118"/>
    </location>
</feature>
<organism evidence="8 9">
    <name type="scientific">Parasphingorhabdus litoris</name>
    <dbReference type="NCBI Taxonomy" id="394733"/>
    <lineage>
        <taxon>Bacteria</taxon>
        <taxon>Pseudomonadati</taxon>
        <taxon>Pseudomonadota</taxon>
        <taxon>Alphaproteobacteria</taxon>
        <taxon>Sphingomonadales</taxon>
        <taxon>Sphingomonadaceae</taxon>
        <taxon>Parasphingorhabdus</taxon>
    </lineage>
</organism>
<evidence type="ECO:0000256" key="2">
    <source>
        <dbReference type="ARBA" id="ARBA00009347"/>
    </source>
</evidence>
<dbReference type="Gene3D" id="1.20.140.10">
    <property type="entry name" value="Butyryl-CoA Dehydrogenase, subunit A, domain 3"/>
    <property type="match status" value="1"/>
</dbReference>
<sequence>MNFDFSDDQKFLRDEARKFLEAQCTSAHVRAVLDDDGMSHNDEVWQKIVEMGWLGAAIPEEYGGLGLGMLELCVIAEELGRVLAPVPFGSSAYFFAETIKLAGSDEQKAEWLPKVADGSIVGCLATTEGPGALSASNVHTTAKDGVLSGTKVPVTDGDIATHAVVLAKEGSGAGLYVVALDQDGVSRTSLKTIEPTRSHAEITFNNASATRLVPQEGNGLKPYEGNGMVLLEQIMDRAAVLLAFEQLGGASRCLEMATDYAKERHAFGRPIGGNQAIKHKLADIYVKNEVARSNAYYGAWALSTDAAELPEAAAAARVAASEAFWFASKENIQTHGGMGFTWEVDCHLYYRRAKLLAVQAGSPAVWKEKLVSALETKNAA</sequence>
<dbReference type="EMBL" id="BAAAEM010000002">
    <property type="protein sequence ID" value="GAA0466564.1"/>
    <property type="molecule type" value="Genomic_DNA"/>
</dbReference>
<comment type="caution">
    <text evidence="8">The sequence shown here is derived from an EMBL/GenBank/DDBJ whole genome shotgun (WGS) entry which is preliminary data.</text>
</comment>
<keyword evidence="3" id="KW-0285">Flavoprotein</keyword>
<dbReference type="Proteomes" id="UP001500713">
    <property type="component" value="Unassembled WGS sequence"/>
</dbReference>